<evidence type="ECO:0000313" key="3">
    <source>
        <dbReference type="EMBL" id="CAF4419118.1"/>
    </source>
</evidence>
<organism evidence="3 4">
    <name type="scientific">Adineta steineri</name>
    <dbReference type="NCBI Taxonomy" id="433720"/>
    <lineage>
        <taxon>Eukaryota</taxon>
        <taxon>Metazoa</taxon>
        <taxon>Spiralia</taxon>
        <taxon>Gnathifera</taxon>
        <taxon>Rotifera</taxon>
        <taxon>Eurotatoria</taxon>
        <taxon>Bdelloidea</taxon>
        <taxon>Adinetida</taxon>
        <taxon>Adinetidae</taxon>
        <taxon>Adineta</taxon>
    </lineage>
</organism>
<evidence type="ECO:0000256" key="1">
    <source>
        <dbReference type="SAM" id="Coils"/>
    </source>
</evidence>
<evidence type="ECO:0000259" key="2">
    <source>
        <dbReference type="Pfam" id="PF13815"/>
    </source>
</evidence>
<evidence type="ECO:0000313" key="4">
    <source>
        <dbReference type="Proteomes" id="UP000663868"/>
    </source>
</evidence>
<dbReference type="InterPro" id="IPR032714">
    <property type="entry name" value="DZIP1_N"/>
</dbReference>
<reference evidence="3" key="1">
    <citation type="submission" date="2021-02" db="EMBL/GenBank/DDBJ databases">
        <authorList>
            <person name="Nowell W R."/>
        </authorList>
    </citation>
    <scope>NUCLEOTIDE SEQUENCE</scope>
</reference>
<feature type="domain" description="Cilium assembly protein DZIP1 N-terminal" evidence="2">
    <location>
        <begin position="9"/>
        <end position="77"/>
    </location>
</feature>
<sequence>ILIEINKDSRAMDPNFIKLYKMAQLTIEYLLLCQDQITTQLADYDQIKSKGFYEHEGVHREIEKLKNDLAETKKESKKRRKMLETQQRMLMAQNSNYHTVKNRT</sequence>
<protein>
    <recommendedName>
        <fullName evidence="2">Cilium assembly protein DZIP1 N-terminal domain-containing protein</fullName>
    </recommendedName>
</protein>
<proteinExistence type="predicted"/>
<feature type="non-terminal residue" evidence="3">
    <location>
        <position position="1"/>
    </location>
</feature>
<keyword evidence="1" id="KW-0175">Coiled coil</keyword>
<feature type="coiled-coil region" evidence="1">
    <location>
        <begin position="55"/>
        <end position="86"/>
    </location>
</feature>
<comment type="caution">
    <text evidence="3">The sequence shown here is derived from an EMBL/GenBank/DDBJ whole genome shotgun (WGS) entry which is preliminary data.</text>
</comment>
<gene>
    <name evidence="3" type="ORF">KXQ929_LOCUS52073</name>
</gene>
<dbReference type="AlphaFoldDB" id="A0A820QBS9"/>
<dbReference type="EMBL" id="CAJOBB010026884">
    <property type="protein sequence ID" value="CAF4419118.1"/>
    <property type="molecule type" value="Genomic_DNA"/>
</dbReference>
<name>A0A820QBS9_9BILA</name>
<dbReference type="Pfam" id="PF13815">
    <property type="entry name" value="Dzip-like_N"/>
    <property type="match status" value="1"/>
</dbReference>
<dbReference type="Proteomes" id="UP000663868">
    <property type="component" value="Unassembled WGS sequence"/>
</dbReference>
<accession>A0A820QBS9</accession>